<feature type="transmembrane region" description="Helical" evidence="9">
    <location>
        <begin position="173"/>
        <end position="191"/>
    </location>
</feature>
<name>A0A1C1A6S0_9BACL</name>
<dbReference type="Proteomes" id="UP000093309">
    <property type="component" value="Unassembled WGS sequence"/>
</dbReference>
<gene>
    <name evidence="12" type="ORF">A8709_02135</name>
</gene>
<evidence type="ECO:0000256" key="4">
    <source>
        <dbReference type="ARBA" id="ARBA00022692"/>
    </source>
</evidence>
<dbReference type="InterPro" id="IPR011527">
    <property type="entry name" value="ABC1_TM_dom"/>
</dbReference>
<dbReference type="PANTHER" id="PTHR43394">
    <property type="entry name" value="ATP-DEPENDENT PERMEASE MDL1, MITOCHONDRIAL"/>
    <property type="match status" value="1"/>
</dbReference>
<dbReference type="SUPFAM" id="SSF90123">
    <property type="entry name" value="ABC transporter transmembrane region"/>
    <property type="match status" value="1"/>
</dbReference>
<accession>A0A1C1A6S0</accession>
<dbReference type="SMART" id="SM00382">
    <property type="entry name" value="AAA"/>
    <property type="match status" value="1"/>
</dbReference>
<dbReference type="STRING" id="512399.A8709_02135"/>
<keyword evidence="3" id="KW-1003">Cell membrane</keyword>
<feature type="domain" description="ABC transmembrane type-1" evidence="11">
    <location>
        <begin position="36"/>
        <end position="314"/>
    </location>
</feature>
<proteinExistence type="predicted"/>
<feature type="transmembrane region" description="Helical" evidence="9">
    <location>
        <begin position="74"/>
        <end position="95"/>
    </location>
</feature>
<feature type="transmembrane region" description="Helical" evidence="9">
    <location>
        <begin position="253"/>
        <end position="273"/>
    </location>
</feature>
<evidence type="ECO:0000256" key="1">
    <source>
        <dbReference type="ARBA" id="ARBA00004651"/>
    </source>
</evidence>
<dbReference type="CDD" id="cd18551">
    <property type="entry name" value="ABC_6TM_LmrA_like"/>
    <property type="match status" value="1"/>
</dbReference>
<evidence type="ECO:0000256" key="9">
    <source>
        <dbReference type="SAM" id="Phobius"/>
    </source>
</evidence>
<keyword evidence="2" id="KW-0813">Transport</keyword>
<dbReference type="FunFam" id="1.20.1560.10:FF:000011">
    <property type="entry name" value="Multidrug ABC transporter ATP-binding protein"/>
    <property type="match status" value="1"/>
</dbReference>
<dbReference type="AlphaFoldDB" id="A0A1C1A6S0"/>
<dbReference type="Gene3D" id="1.20.1560.10">
    <property type="entry name" value="ABC transporter type 1, transmembrane domain"/>
    <property type="match status" value="1"/>
</dbReference>
<dbReference type="InterPro" id="IPR003593">
    <property type="entry name" value="AAA+_ATPase"/>
</dbReference>
<dbReference type="InterPro" id="IPR027417">
    <property type="entry name" value="P-loop_NTPase"/>
</dbReference>
<keyword evidence="6" id="KW-0067">ATP-binding</keyword>
<evidence type="ECO:0000256" key="5">
    <source>
        <dbReference type="ARBA" id="ARBA00022741"/>
    </source>
</evidence>
<dbReference type="Gene3D" id="3.40.50.300">
    <property type="entry name" value="P-loop containing nucleotide triphosphate hydrolases"/>
    <property type="match status" value="1"/>
</dbReference>
<evidence type="ECO:0000256" key="2">
    <source>
        <dbReference type="ARBA" id="ARBA00022448"/>
    </source>
</evidence>
<dbReference type="InterPro" id="IPR039421">
    <property type="entry name" value="Type_1_exporter"/>
</dbReference>
<dbReference type="OrthoDB" id="9770415at2"/>
<evidence type="ECO:0000259" key="11">
    <source>
        <dbReference type="PROSITE" id="PS50929"/>
    </source>
</evidence>
<dbReference type="Pfam" id="PF00664">
    <property type="entry name" value="ABC_membrane"/>
    <property type="match status" value="1"/>
</dbReference>
<sequence>MAQTRTKSENPKQKNDWRGFLRLLTGANPPKLILTIALVLSVIGTLVSLVIPMFTKNVVDNFSISSLNWWQISGMGAAFIASAVASGVATYLLNYSGQRVVAGIRDRLWKKLLVLPVRYYDNHQTGDTISRMTNDTAIIKGLIAEHMAGFITGMISIIGSIVVLLYMDWKMTLIMFSIFPIAFLILFPLGMQMYKISKGMQAETASFTSVLNRVLSEIRLVKAANAEPVEYKEGSEGIQRLFKFGLKEGRIQALMSPLIMFVMLMLFVVLFGYGGTRVASGAISAGQLVAFMLYLFQIVMPITQITQFFTQAQKAMGATDTILKVLDHEEEDPHAGVPVTDASQSLHFENVSFGYKEDDTILKDVSFTMEAGKVTAIVGPSGSGKTTMFSLLERFYTQQEGNITLGKESIGQYSLVSWRSQIGYVSQESPLIVGTIRDNICYGLQHEVTDEQLKRASKMAYADAFIDDLPQQYDTEVGERGIKLSGGQRQRIAIARALLRDPKILMLDEATSSLDSKSEVVVQQALQNLMQGRTTLVIAHRLSTVVDADQIIFLDKGVVTGRGTHQELIESHEMYREFATQQLQIQEQLVAEHSPVKSETVPVAAEQVHS</sequence>
<dbReference type="GO" id="GO:0015421">
    <property type="term" value="F:ABC-type oligopeptide transporter activity"/>
    <property type="evidence" value="ECO:0007669"/>
    <property type="project" value="TreeGrafter"/>
</dbReference>
<dbReference type="PROSITE" id="PS50929">
    <property type="entry name" value="ABC_TM1F"/>
    <property type="match status" value="1"/>
</dbReference>
<evidence type="ECO:0000256" key="8">
    <source>
        <dbReference type="ARBA" id="ARBA00023136"/>
    </source>
</evidence>
<keyword evidence="7 9" id="KW-1133">Transmembrane helix</keyword>
<evidence type="ECO:0000256" key="6">
    <source>
        <dbReference type="ARBA" id="ARBA00022840"/>
    </source>
</evidence>
<dbReference type="GO" id="GO:0005886">
    <property type="term" value="C:plasma membrane"/>
    <property type="evidence" value="ECO:0007669"/>
    <property type="project" value="UniProtKB-SubCell"/>
</dbReference>
<dbReference type="PANTHER" id="PTHR43394:SF1">
    <property type="entry name" value="ATP-BINDING CASSETTE SUB-FAMILY B MEMBER 10, MITOCHONDRIAL"/>
    <property type="match status" value="1"/>
</dbReference>
<dbReference type="InterPro" id="IPR017871">
    <property type="entry name" value="ABC_transporter-like_CS"/>
</dbReference>
<dbReference type="InterPro" id="IPR003439">
    <property type="entry name" value="ABC_transporter-like_ATP-bd"/>
</dbReference>
<dbReference type="GO" id="GO:0016887">
    <property type="term" value="F:ATP hydrolysis activity"/>
    <property type="evidence" value="ECO:0007669"/>
    <property type="project" value="InterPro"/>
</dbReference>
<dbReference type="PROSITE" id="PS50893">
    <property type="entry name" value="ABC_TRANSPORTER_2"/>
    <property type="match status" value="1"/>
</dbReference>
<dbReference type="RefSeq" id="WP_065851029.1">
    <property type="nucleotide sequence ID" value="NZ_LYPC01000011.1"/>
</dbReference>
<dbReference type="InterPro" id="IPR036640">
    <property type="entry name" value="ABC1_TM_sf"/>
</dbReference>
<dbReference type="PROSITE" id="PS00211">
    <property type="entry name" value="ABC_TRANSPORTER_1"/>
    <property type="match status" value="1"/>
</dbReference>
<reference evidence="13" key="1">
    <citation type="submission" date="2016-05" db="EMBL/GenBank/DDBJ databases">
        <title>Paenibacillus oryzae. sp. nov., isolated from the rice root.</title>
        <authorList>
            <person name="Zhang J."/>
            <person name="Zhang X."/>
        </authorList>
    </citation>
    <scope>NUCLEOTIDE SEQUENCE [LARGE SCALE GENOMIC DNA]</scope>
    <source>
        <strain evidence="13">KCTC13222</strain>
    </source>
</reference>
<keyword evidence="4 9" id="KW-0812">Transmembrane</keyword>
<dbReference type="EMBL" id="LYPC01000011">
    <property type="protein sequence ID" value="OCT16254.1"/>
    <property type="molecule type" value="Genomic_DNA"/>
</dbReference>
<feature type="domain" description="ABC transporter" evidence="10">
    <location>
        <begin position="346"/>
        <end position="581"/>
    </location>
</feature>
<evidence type="ECO:0000256" key="7">
    <source>
        <dbReference type="ARBA" id="ARBA00022989"/>
    </source>
</evidence>
<dbReference type="SUPFAM" id="SSF52540">
    <property type="entry name" value="P-loop containing nucleoside triphosphate hydrolases"/>
    <property type="match status" value="1"/>
</dbReference>
<feature type="transmembrane region" description="Helical" evidence="9">
    <location>
        <begin position="279"/>
        <end position="296"/>
    </location>
</feature>
<keyword evidence="8 9" id="KW-0472">Membrane</keyword>
<dbReference type="FunFam" id="3.40.50.300:FF:000221">
    <property type="entry name" value="Multidrug ABC transporter ATP-binding protein"/>
    <property type="match status" value="1"/>
</dbReference>
<keyword evidence="13" id="KW-1185">Reference proteome</keyword>
<feature type="transmembrane region" description="Helical" evidence="9">
    <location>
        <begin position="147"/>
        <end position="167"/>
    </location>
</feature>
<organism evidence="12 13">
    <name type="scientific">Paenibacillus pectinilyticus</name>
    <dbReference type="NCBI Taxonomy" id="512399"/>
    <lineage>
        <taxon>Bacteria</taxon>
        <taxon>Bacillati</taxon>
        <taxon>Bacillota</taxon>
        <taxon>Bacilli</taxon>
        <taxon>Bacillales</taxon>
        <taxon>Paenibacillaceae</taxon>
        <taxon>Paenibacillus</taxon>
    </lineage>
</organism>
<evidence type="ECO:0000313" key="12">
    <source>
        <dbReference type="EMBL" id="OCT16254.1"/>
    </source>
</evidence>
<dbReference type="Pfam" id="PF00005">
    <property type="entry name" value="ABC_tran"/>
    <property type="match status" value="1"/>
</dbReference>
<protein>
    <submittedName>
        <fullName evidence="12">Multidrug ABC transporter permease</fullName>
    </submittedName>
</protein>
<dbReference type="GO" id="GO:0005524">
    <property type="term" value="F:ATP binding"/>
    <property type="evidence" value="ECO:0007669"/>
    <property type="project" value="UniProtKB-KW"/>
</dbReference>
<keyword evidence="5" id="KW-0547">Nucleotide-binding</keyword>
<evidence type="ECO:0000259" key="10">
    <source>
        <dbReference type="PROSITE" id="PS50893"/>
    </source>
</evidence>
<evidence type="ECO:0000256" key="3">
    <source>
        <dbReference type="ARBA" id="ARBA00022475"/>
    </source>
</evidence>
<evidence type="ECO:0000313" key="13">
    <source>
        <dbReference type="Proteomes" id="UP000093309"/>
    </source>
</evidence>
<feature type="transmembrane region" description="Helical" evidence="9">
    <location>
        <begin position="32"/>
        <end position="54"/>
    </location>
</feature>
<comment type="caution">
    <text evidence="12">The sequence shown here is derived from an EMBL/GenBank/DDBJ whole genome shotgun (WGS) entry which is preliminary data.</text>
</comment>
<comment type="subcellular location">
    <subcellularLocation>
        <location evidence="1">Cell membrane</location>
        <topology evidence="1">Multi-pass membrane protein</topology>
    </subcellularLocation>
</comment>